<organism evidence="4 5">
    <name type="scientific">Streptococcus pluranimalium</name>
    <dbReference type="NCBI Taxonomy" id="82348"/>
    <lineage>
        <taxon>Bacteria</taxon>
        <taxon>Bacillati</taxon>
        <taxon>Bacillota</taxon>
        <taxon>Bacilli</taxon>
        <taxon>Lactobacillales</taxon>
        <taxon>Streptococcaceae</taxon>
        <taxon>Streptococcus</taxon>
    </lineage>
</organism>
<evidence type="ECO:0000259" key="3">
    <source>
        <dbReference type="SMART" id="SM00062"/>
    </source>
</evidence>
<reference evidence="4 5" key="1">
    <citation type="submission" date="2017-12" db="EMBL/GenBank/DDBJ databases">
        <authorList>
            <person name="Hurst M.R.H."/>
        </authorList>
    </citation>
    <scope>NUCLEOTIDE SEQUENCE [LARGE SCALE GENOMIC DNA]</scope>
    <source>
        <strain evidence="4 5">TH11417</strain>
    </source>
</reference>
<dbReference type="KEGG" id="splr:C0J00_07300"/>
<dbReference type="Proteomes" id="UP000238956">
    <property type="component" value="Chromosome"/>
</dbReference>
<dbReference type="EMBL" id="CP025536">
    <property type="protein sequence ID" value="AUW96935.1"/>
    <property type="molecule type" value="Genomic_DNA"/>
</dbReference>
<dbReference type="RefSeq" id="WP_104968257.1">
    <property type="nucleotide sequence ID" value="NZ_CP025536.1"/>
</dbReference>
<name>A0A2L0D558_9STRE</name>
<protein>
    <submittedName>
        <fullName evidence="4">Glutamine ABC transporter substrate-binding protein</fullName>
    </submittedName>
</protein>
<evidence type="ECO:0000313" key="5">
    <source>
        <dbReference type="Proteomes" id="UP000238956"/>
    </source>
</evidence>
<dbReference type="OrthoDB" id="115856at2"/>
<keyword evidence="5" id="KW-1185">Reference proteome</keyword>
<dbReference type="AlphaFoldDB" id="A0A2L0D558"/>
<feature type="domain" description="Solute-binding protein family 3/N-terminal" evidence="3">
    <location>
        <begin position="49"/>
        <end position="270"/>
    </location>
</feature>
<keyword evidence="1 2" id="KW-0732">Signal</keyword>
<dbReference type="Gene3D" id="3.40.190.10">
    <property type="entry name" value="Periplasmic binding protein-like II"/>
    <property type="match status" value="2"/>
</dbReference>
<dbReference type="InterPro" id="IPR001638">
    <property type="entry name" value="Solute-binding_3/MltF_N"/>
</dbReference>
<reference evidence="4 5" key="2">
    <citation type="submission" date="2018-02" db="EMBL/GenBank/DDBJ databases">
        <title>Whole genome sequencing analysis of Streptococcus pluranimalium isolated from cattle infected mastitis in China.</title>
        <authorList>
            <person name="Zhang J.-R."/>
            <person name="Hu G.-Z."/>
        </authorList>
    </citation>
    <scope>NUCLEOTIDE SEQUENCE [LARGE SCALE GENOMIC DNA]</scope>
    <source>
        <strain evidence="4 5">TH11417</strain>
    </source>
</reference>
<accession>A0A2L0D558</accession>
<evidence type="ECO:0000256" key="2">
    <source>
        <dbReference type="SAM" id="SignalP"/>
    </source>
</evidence>
<dbReference type="GeneID" id="98393714"/>
<feature type="chain" id="PRO_5014914565" evidence="2">
    <location>
        <begin position="30"/>
        <end position="275"/>
    </location>
</feature>
<evidence type="ECO:0000313" key="4">
    <source>
        <dbReference type="EMBL" id="AUW96935.1"/>
    </source>
</evidence>
<gene>
    <name evidence="4" type="ORF">C0J00_07300</name>
</gene>
<sequence>MKSIKQLLIACLSLTLALSVLSFVPKAKAETNDKLLSSKVIKRIKKAGVLKAGVKQDVPNFGYFSAETDSYEGMEIDIARKIAKSLGVKVEFTPVTAQTREAVIDNGQVDIVIGTYTITPERQASYSFSNPYYTDEVGFLVNKASKYTSIKDMNGATIGVAQGSTTKGLIEEYAKANDLHFDYVQLGSYPELAISLYSKRIQAFSVDKSILSGYRSKKTEILDQGFNTQSYGIASKQSNKELTNYINNLLSDWSKDGSLTKVYQKYDLKPAKAEE</sequence>
<dbReference type="PANTHER" id="PTHR35936">
    <property type="entry name" value="MEMBRANE-BOUND LYTIC MUREIN TRANSGLYCOSYLASE F"/>
    <property type="match status" value="1"/>
</dbReference>
<dbReference type="PANTHER" id="PTHR35936:SF34">
    <property type="entry name" value="ABC TRANSPORTER EXTRACELLULAR-BINDING PROTEIN YCKB-RELATED"/>
    <property type="match status" value="1"/>
</dbReference>
<dbReference type="SMART" id="SM00062">
    <property type="entry name" value="PBPb"/>
    <property type="match status" value="1"/>
</dbReference>
<dbReference type="SUPFAM" id="SSF53850">
    <property type="entry name" value="Periplasmic binding protein-like II"/>
    <property type="match status" value="1"/>
</dbReference>
<feature type="signal peptide" evidence="2">
    <location>
        <begin position="1"/>
        <end position="29"/>
    </location>
</feature>
<proteinExistence type="predicted"/>
<dbReference type="Pfam" id="PF00497">
    <property type="entry name" value="SBP_bac_3"/>
    <property type="match status" value="1"/>
</dbReference>
<evidence type="ECO:0000256" key="1">
    <source>
        <dbReference type="ARBA" id="ARBA00022729"/>
    </source>
</evidence>